<dbReference type="OrthoDB" id="9801549at2"/>
<sequence>MAAFAGGISIPGWSRIYAGKVRDMYIPIDQQWHAGVETMLVVASDRISVRDRVVPTIIPDKGELLTTLALWWFERLEDIVHTHVTNARVPAEVAGRAMIVRRLRMYPIECTVAGYMTDSLFSDYTANGSVNGIDLPAGLREGDRLPSPIFLPARKGAVGADDVDITFDDFAYVVGVDVARHIRATAIDIYNRGHEYCERAGIVLAACKLEFGRSTDAGDDVIVLGDEALTPDSSTMWLAADYEPGRSQTSMGKQFVRRWLMNSGWDRDAGTPPPPLPQHLVDATRERYRTVVDLLTSSD</sequence>
<dbReference type="HOGENOM" id="CLU_045637_0_0_11"/>
<dbReference type="UniPathway" id="UPA00074">
    <property type="reaction ID" value="UER00131"/>
</dbReference>
<evidence type="ECO:0000256" key="1">
    <source>
        <dbReference type="ARBA" id="ARBA00004672"/>
    </source>
</evidence>
<reference evidence="10 11" key="1">
    <citation type="journal article" date="2010" name="Stand. Genomic Sci.">
        <title>Complete genome sequence of Arcanobacterium haemolyticum type strain (11018).</title>
        <authorList>
            <person name="Yasawong M."/>
            <person name="Teshima H."/>
            <person name="Lapidus A."/>
            <person name="Nolan M."/>
            <person name="Lucas S."/>
            <person name="Glavina Del Rio T."/>
            <person name="Tice H."/>
            <person name="Cheng J."/>
            <person name="Bruce D."/>
            <person name="Detter C."/>
            <person name="Tapia R."/>
            <person name="Han C."/>
            <person name="Goodwin L."/>
            <person name="Pitluck S."/>
            <person name="Liolios K."/>
            <person name="Ivanova N."/>
            <person name="Mavromatis K."/>
            <person name="Mikhailova N."/>
            <person name="Pati A."/>
            <person name="Chen A."/>
            <person name="Palaniappan K."/>
            <person name="Land M."/>
            <person name="Hauser L."/>
            <person name="Chang Y."/>
            <person name="Jeffries C."/>
            <person name="Rohde M."/>
            <person name="Sikorski J."/>
            <person name="Pukall R."/>
            <person name="Goker M."/>
            <person name="Woyke T."/>
            <person name="Bristow J."/>
            <person name="Eisen J."/>
            <person name="Markowitz V."/>
            <person name="Hugenholtz P."/>
            <person name="Kyrpides N."/>
            <person name="Klenk H."/>
        </authorList>
    </citation>
    <scope>NUCLEOTIDE SEQUENCE [LARGE SCALE GENOMIC DNA]</scope>
    <source>
        <strain evidence="11">ATCC 9345 / DSM 20595 / CCUG 17215 / LMG 16163 / NBRC 15585 / NCTC 8452 / 11018</strain>
    </source>
</reference>
<dbReference type="PANTHER" id="PTHR43700">
    <property type="entry name" value="PHOSPHORIBOSYLAMINOIMIDAZOLE-SUCCINOCARBOXAMIDE SYNTHASE"/>
    <property type="match status" value="1"/>
</dbReference>
<dbReference type="STRING" id="644284.Arch_0201"/>
<dbReference type="PANTHER" id="PTHR43700:SF1">
    <property type="entry name" value="PHOSPHORIBOSYLAMINOIMIDAZOLE-SUCCINOCARBOXAMIDE SYNTHASE"/>
    <property type="match status" value="1"/>
</dbReference>
<feature type="domain" description="SAICAR synthetase/ADE2 N-terminal" evidence="9">
    <location>
        <begin position="16"/>
        <end position="269"/>
    </location>
</feature>
<dbReference type="SUPFAM" id="SSF56104">
    <property type="entry name" value="SAICAR synthase-like"/>
    <property type="match status" value="1"/>
</dbReference>
<comment type="similarity">
    <text evidence="2 8">Belongs to the SAICAR synthetase family.</text>
</comment>
<evidence type="ECO:0000313" key="10">
    <source>
        <dbReference type="EMBL" id="ADH91962.1"/>
    </source>
</evidence>
<keyword evidence="4 8" id="KW-0547">Nucleotide-binding</keyword>
<evidence type="ECO:0000256" key="7">
    <source>
        <dbReference type="ARBA" id="ARBA00048475"/>
    </source>
</evidence>
<evidence type="ECO:0000256" key="5">
    <source>
        <dbReference type="ARBA" id="ARBA00022755"/>
    </source>
</evidence>
<protein>
    <recommendedName>
        <fullName evidence="8">Phosphoribosylaminoimidazole-succinocarboxamide synthase</fullName>
        <ecNumber evidence="8">6.3.2.6</ecNumber>
    </recommendedName>
    <alternativeName>
        <fullName evidence="8">SAICAR synthetase</fullName>
    </alternativeName>
</protein>
<dbReference type="GO" id="GO:0005737">
    <property type="term" value="C:cytoplasm"/>
    <property type="evidence" value="ECO:0007669"/>
    <property type="project" value="TreeGrafter"/>
</dbReference>
<dbReference type="NCBIfam" id="NF010568">
    <property type="entry name" value="PRK13961.1"/>
    <property type="match status" value="1"/>
</dbReference>
<evidence type="ECO:0000259" key="9">
    <source>
        <dbReference type="Pfam" id="PF01259"/>
    </source>
</evidence>
<dbReference type="Proteomes" id="UP000000376">
    <property type="component" value="Chromosome"/>
</dbReference>
<dbReference type="KEGG" id="ahe:Arch_0201"/>
<accession>D7BM13</accession>
<proteinExistence type="inferred from homology"/>
<comment type="catalytic activity">
    <reaction evidence="7 8">
        <text>5-amino-1-(5-phospho-D-ribosyl)imidazole-4-carboxylate + L-aspartate + ATP = (2S)-2-[5-amino-1-(5-phospho-beta-D-ribosyl)imidazole-4-carboxamido]succinate + ADP + phosphate + 2 H(+)</text>
        <dbReference type="Rhea" id="RHEA:22628"/>
        <dbReference type="ChEBI" id="CHEBI:15378"/>
        <dbReference type="ChEBI" id="CHEBI:29991"/>
        <dbReference type="ChEBI" id="CHEBI:30616"/>
        <dbReference type="ChEBI" id="CHEBI:43474"/>
        <dbReference type="ChEBI" id="CHEBI:58443"/>
        <dbReference type="ChEBI" id="CHEBI:77657"/>
        <dbReference type="ChEBI" id="CHEBI:456216"/>
        <dbReference type="EC" id="6.3.2.6"/>
    </reaction>
</comment>
<organism evidence="10 11">
    <name type="scientific">Arcanobacterium haemolyticum (strain ATCC 9345 / DSM 20595 / CCM 5947 / CCUG 17215 / LMG 16163 / NBRC 15585 / NCTC 8452 / 11018)</name>
    <dbReference type="NCBI Taxonomy" id="644284"/>
    <lineage>
        <taxon>Bacteria</taxon>
        <taxon>Bacillati</taxon>
        <taxon>Actinomycetota</taxon>
        <taxon>Actinomycetes</taxon>
        <taxon>Actinomycetales</taxon>
        <taxon>Actinomycetaceae</taxon>
        <taxon>Arcanobacterium</taxon>
    </lineage>
</organism>
<dbReference type="Pfam" id="PF01259">
    <property type="entry name" value="SAICAR_synt"/>
    <property type="match status" value="1"/>
</dbReference>
<name>D7BM13_ARCHD</name>
<dbReference type="EMBL" id="CP002045">
    <property type="protein sequence ID" value="ADH91962.1"/>
    <property type="molecule type" value="Genomic_DNA"/>
</dbReference>
<keyword evidence="5 8" id="KW-0658">Purine biosynthesis</keyword>
<dbReference type="eggNOG" id="COG0152">
    <property type="taxonomic scope" value="Bacteria"/>
</dbReference>
<dbReference type="Gene3D" id="3.30.200.20">
    <property type="entry name" value="Phosphorylase Kinase, domain 1"/>
    <property type="match status" value="1"/>
</dbReference>
<dbReference type="GO" id="GO:0006189">
    <property type="term" value="P:'de novo' IMP biosynthetic process"/>
    <property type="evidence" value="ECO:0007669"/>
    <property type="project" value="UniProtKB-UniRule"/>
</dbReference>
<comment type="pathway">
    <text evidence="1 8">Purine metabolism; IMP biosynthesis via de novo pathway; 5-amino-1-(5-phospho-D-ribosyl)imidazole-4-carboxamide from 5-amino-1-(5-phospho-D-ribosyl)imidazole-4-carboxylate: step 1/2.</text>
</comment>
<dbReference type="GO" id="GO:0005524">
    <property type="term" value="F:ATP binding"/>
    <property type="evidence" value="ECO:0007669"/>
    <property type="project" value="UniProtKB-KW"/>
</dbReference>
<keyword evidence="3 8" id="KW-0436">Ligase</keyword>
<keyword evidence="6 8" id="KW-0067">ATP-binding</keyword>
<keyword evidence="11" id="KW-1185">Reference proteome</keyword>
<dbReference type="InterPro" id="IPR028923">
    <property type="entry name" value="SAICAR_synt/ADE2_N"/>
</dbReference>
<dbReference type="GO" id="GO:0004639">
    <property type="term" value="F:phosphoribosylaminoimidazolesuccinocarboxamide synthase activity"/>
    <property type="evidence" value="ECO:0007669"/>
    <property type="project" value="UniProtKB-UniRule"/>
</dbReference>
<dbReference type="RefSeq" id="WP_013169460.1">
    <property type="nucleotide sequence ID" value="NC_014218.1"/>
</dbReference>
<dbReference type="CDD" id="cd01414">
    <property type="entry name" value="SAICAR_synt_Sc"/>
    <property type="match status" value="1"/>
</dbReference>
<evidence type="ECO:0000256" key="3">
    <source>
        <dbReference type="ARBA" id="ARBA00022598"/>
    </source>
</evidence>
<gene>
    <name evidence="8" type="primary">purC</name>
    <name evidence="10" type="ordered locus">Arch_0201</name>
</gene>
<evidence type="ECO:0000256" key="2">
    <source>
        <dbReference type="ARBA" id="ARBA00010190"/>
    </source>
</evidence>
<dbReference type="HAMAP" id="MF_00137">
    <property type="entry name" value="SAICAR_synth"/>
    <property type="match status" value="1"/>
</dbReference>
<evidence type="ECO:0000256" key="4">
    <source>
        <dbReference type="ARBA" id="ARBA00022741"/>
    </source>
</evidence>
<evidence type="ECO:0000256" key="6">
    <source>
        <dbReference type="ARBA" id="ARBA00022840"/>
    </source>
</evidence>
<dbReference type="EC" id="6.3.2.6" evidence="8"/>
<evidence type="ECO:0000256" key="8">
    <source>
        <dbReference type="HAMAP-Rule" id="MF_00137"/>
    </source>
</evidence>
<dbReference type="Gene3D" id="3.30.470.20">
    <property type="entry name" value="ATP-grasp fold, B domain"/>
    <property type="match status" value="1"/>
</dbReference>
<dbReference type="AlphaFoldDB" id="D7BM13"/>
<evidence type="ECO:0000313" key="11">
    <source>
        <dbReference type="Proteomes" id="UP000000376"/>
    </source>
</evidence>